<proteinExistence type="inferred from homology"/>
<comment type="similarity">
    <text evidence="1">Belongs to the GEM family.</text>
</comment>
<evidence type="ECO:0000313" key="3">
    <source>
        <dbReference type="EMBL" id="KAJ8441227.1"/>
    </source>
</evidence>
<dbReference type="SMART" id="SM00568">
    <property type="entry name" value="GRAM"/>
    <property type="match status" value="1"/>
</dbReference>
<sequence length="211" mass="24169">MNVSEAFKSRSRKSLLSDHGLRNGLLRIPYDQTRKMPMELLPPPNSSHIHKSLTLKQRRTGSVSSTVTKLVIEKPGLRAKILLAGGVENLFRQVFKVREGEQLLKASQCCLSTTAGPIEGCLFISTYRVTFWSDRPIAKYYSPAGELLRFHYKIMIPLNKIKSVSESKIMGKPSQKYLLVTTDDFEFWFMAFLNYKRTFRCLQQAVFKSLI</sequence>
<evidence type="ECO:0000256" key="1">
    <source>
        <dbReference type="ARBA" id="ARBA00009414"/>
    </source>
</evidence>
<dbReference type="Gene3D" id="2.30.29.30">
    <property type="entry name" value="Pleckstrin-homology domain (PH domain)/Phosphotyrosine-binding domain (PTB)"/>
    <property type="match status" value="1"/>
</dbReference>
<dbReference type="Proteomes" id="UP001153076">
    <property type="component" value="Unassembled WGS sequence"/>
</dbReference>
<protein>
    <recommendedName>
        <fullName evidence="2">GRAM domain-containing protein</fullName>
    </recommendedName>
</protein>
<dbReference type="PANTHER" id="PTHR31969">
    <property type="entry name" value="GEM-LIKE PROTEIN 2"/>
    <property type="match status" value="1"/>
</dbReference>
<evidence type="ECO:0000313" key="4">
    <source>
        <dbReference type="Proteomes" id="UP001153076"/>
    </source>
</evidence>
<dbReference type="EMBL" id="JAKOGI010000173">
    <property type="protein sequence ID" value="KAJ8441227.1"/>
    <property type="molecule type" value="Genomic_DNA"/>
</dbReference>
<gene>
    <name evidence="3" type="ORF">Cgig2_033951</name>
</gene>
<dbReference type="InterPro" id="IPR011993">
    <property type="entry name" value="PH-like_dom_sf"/>
</dbReference>
<keyword evidence="4" id="KW-1185">Reference proteome</keyword>
<accession>A0A9Q1KEA6</accession>
<dbReference type="AlphaFoldDB" id="A0A9Q1KEA6"/>
<comment type="caution">
    <text evidence="3">The sequence shown here is derived from an EMBL/GenBank/DDBJ whole genome shotgun (WGS) entry which is preliminary data.</text>
</comment>
<dbReference type="Pfam" id="PF02893">
    <property type="entry name" value="GRAM"/>
    <property type="match status" value="1"/>
</dbReference>
<dbReference type="InterPro" id="IPR004182">
    <property type="entry name" value="GRAM"/>
</dbReference>
<dbReference type="InterPro" id="IPR037848">
    <property type="entry name" value="GEM-like"/>
</dbReference>
<reference evidence="3" key="1">
    <citation type="submission" date="2022-04" db="EMBL/GenBank/DDBJ databases">
        <title>Carnegiea gigantea Genome sequencing and assembly v2.</title>
        <authorList>
            <person name="Copetti D."/>
            <person name="Sanderson M.J."/>
            <person name="Burquez A."/>
            <person name="Wojciechowski M.F."/>
        </authorList>
    </citation>
    <scope>NUCLEOTIDE SEQUENCE</scope>
    <source>
        <strain evidence="3">SGP5-SGP5p</strain>
        <tissue evidence="3">Aerial part</tissue>
    </source>
</reference>
<evidence type="ECO:0000259" key="2">
    <source>
        <dbReference type="SMART" id="SM00568"/>
    </source>
</evidence>
<name>A0A9Q1KEA6_9CARY</name>
<organism evidence="3 4">
    <name type="scientific">Carnegiea gigantea</name>
    <dbReference type="NCBI Taxonomy" id="171969"/>
    <lineage>
        <taxon>Eukaryota</taxon>
        <taxon>Viridiplantae</taxon>
        <taxon>Streptophyta</taxon>
        <taxon>Embryophyta</taxon>
        <taxon>Tracheophyta</taxon>
        <taxon>Spermatophyta</taxon>
        <taxon>Magnoliopsida</taxon>
        <taxon>eudicotyledons</taxon>
        <taxon>Gunneridae</taxon>
        <taxon>Pentapetalae</taxon>
        <taxon>Caryophyllales</taxon>
        <taxon>Cactineae</taxon>
        <taxon>Cactaceae</taxon>
        <taxon>Cactoideae</taxon>
        <taxon>Echinocereeae</taxon>
        <taxon>Carnegiea</taxon>
    </lineage>
</organism>
<dbReference type="OrthoDB" id="1736712at2759"/>
<feature type="domain" description="GRAM" evidence="2">
    <location>
        <begin position="89"/>
        <end position="168"/>
    </location>
</feature>